<dbReference type="Gene3D" id="3.10.129.10">
    <property type="entry name" value="Hotdog Thioesterase"/>
    <property type="match status" value="1"/>
</dbReference>
<evidence type="ECO:0000256" key="2">
    <source>
        <dbReference type="ARBA" id="ARBA00022801"/>
    </source>
</evidence>
<feature type="domain" description="Thioesterase" evidence="3">
    <location>
        <begin position="46"/>
        <end position="118"/>
    </location>
</feature>
<organism evidence="4 5">
    <name type="scientific">Acidianus manzaensis</name>
    <dbReference type="NCBI Taxonomy" id="282676"/>
    <lineage>
        <taxon>Archaea</taxon>
        <taxon>Thermoproteota</taxon>
        <taxon>Thermoprotei</taxon>
        <taxon>Sulfolobales</taxon>
        <taxon>Sulfolobaceae</taxon>
        <taxon>Acidianus</taxon>
    </lineage>
</organism>
<gene>
    <name evidence="4" type="ORF">B6F84_00970</name>
</gene>
<evidence type="ECO:0000259" key="3">
    <source>
        <dbReference type="Pfam" id="PF03061"/>
    </source>
</evidence>
<dbReference type="PANTHER" id="PTHR21660:SF1">
    <property type="entry name" value="ACYL-COENZYME A THIOESTERASE 13"/>
    <property type="match status" value="1"/>
</dbReference>
<protein>
    <submittedName>
        <fullName evidence="4">Esterase</fullName>
    </submittedName>
</protein>
<dbReference type="OrthoDB" id="24516at2157"/>
<dbReference type="GO" id="GO:0047617">
    <property type="term" value="F:fatty acyl-CoA hydrolase activity"/>
    <property type="evidence" value="ECO:0007669"/>
    <property type="project" value="InterPro"/>
</dbReference>
<comment type="similarity">
    <text evidence="1">Belongs to the thioesterase PaaI family.</text>
</comment>
<evidence type="ECO:0000256" key="1">
    <source>
        <dbReference type="ARBA" id="ARBA00008324"/>
    </source>
</evidence>
<dbReference type="GeneID" id="41589446"/>
<dbReference type="STRING" id="282676.B6F84_00970"/>
<sequence>MMEEDFNSLLYKNEALFRFMGIKFTKVDKGFAELSLDYKDELTRIGGILHGAIIFASMDYAGSYAVKSLGVKDAFTIQFNILFIKQMKDPPFKFIGKVIKQTKKYAYVDVEGYSKDELSAKGSGVWHIINDRE</sequence>
<dbReference type="SUPFAM" id="SSF54637">
    <property type="entry name" value="Thioesterase/thiol ester dehydrase-isomerase"/>
    <property type="match status" value="1"/>
</dbReference>
<dbReference type="KEGG" id="aman:B6F84_00970"/>
<dbReference type="PANTHER" id="PTHR21660">
    <property type="entry name" value="THIOESTERASE SUPERFAMILY MEMBER-RELATED"/>
    <property type="match status" value="1"/>
</dbReference>
<dbReference type="InterPro" id="IPR006683">
    <property type="entry name" value="Thioestr_dom"/>
</dbReference>
<proteinExistence type="inferred from homology"/>
<keyword evidence="5" id="KW-1185">Reference proteome</keyword>
<dbReference type="RefSeq" id="WP_148690482.1">
    <property type="nucleotide sequence ID" value="NZ_CP020477.1"/>
</dbReference>
<dbReference type="AlphaFoldDB" id="A0A1W6JWZ3"/>
<dbReference type="Pfam" id="PF03061">
    <property type="entry name" value="4HBT"/>
    <property type="match status" value="1"/>
</dbReference>
<name>A0A1W6JWZ3_9CREN</name>
<dbReference type="CDD" id="cd03443">
    <property type="entry name" value="PaaI_thioesterase"/>
    <property type="match status" value="1"/>
</dbReference>
<dbReference type="Proteomes" id="UP000193404">
    <property type="component" value="Chromosome"/>
</dbReference>
<accession>A0A1W6JWZ3</accession>
<dbReference type="InterPro" id="IPR029069">
    <property type="entry name" value="HotDog_dom_sf"/>
</dbReference>
<dbReference type="InterPro" id="IPR039298">
    <property type="entry name" value="ACOT13"/>
</dbReference>
<evidence type="ECO:0000313" key="5">
    <source>
        <dbReference type="Proteomes" id="UP000193404"/>
    </source>
</evidence>
<reference evidence="4 5" key="1">
    <citation type="submission" date="2017-03" db="EMBL/GenBank/DDBJ databases">
        <title>Sulfur activation and transportation mechanism of thermophilic Archaea Acidianus manzaensis YN-25.</title>
        <authorList>
            <person name="Ma Y."/>
            <person name="Yang Y."/>
            <person name="Xia J."/>
        </authorList>
    </citation>
    <scope>NUCLEOTIDE SEQUENCE [LARGE SCALE GENOMIC DNA]</scope>
    <source>
        <strain evidence="4 5">YN-25</strain>
    </source>
</reference>
<keyword evidence="2" id="KW-0378">Hydrolase</keyword>
<evidence type="ECO:0000313" key="4">
    <source>
        <dbReference type="EMBL" id="ARM74734.1"/>
    </source>
</evidence>
<dbReference type="EMBL" id="CP020477">
    <property type="protein sequence ID" value="ARM74734.1"/>
    <property type="molecule type" value="Genomic_DNA"/>
</dbReference>